<comment type="caution">
    <text evidence="1">The sequence shown here is derived from an EMBL/GenBank/DDBJ whole genome shotgun (WGS) entry which is preliminary data.</text>
</comment>
<name>A0ABR1DP59_NECAM</name>
<keyword evidence="2" id="KW-1185">Reference proteome</keyword>
<organism evidence="1 2">
    <name type="scientific">Necator americanus</name>
    <name type="common">Human hookworm</name>
    <dbReference type="NCBI Taxonomy" id="51031"/>
    <lineage>
        <taxon>Eukaryota</taxon>
        <taxon>Metazoa</taxon>
        <taxon>Ecdysozoa</taxon>
        <taxon>Nematoda</taxon>
        <taxon>Chromadorea</taxon>
        <taxon>Rhabditida</taxon>
        <taxon>Rhabditina</taxon>
        <taxon>Rhabditomorpha</taxon>
        <taxon>Strongyloidea</taxon>
        <taxon>Ancylostomatidae</taxon>
        <taxon>Bunostominae</taxon>
        <taxon>Necator</taxon>
    </lineage>
</organism>
<protein>
    <recommendedName>
        <fullName evidence="3">EGF-like domain-containing protein</fullName>
    </recommendedName>
</protein>
<evidence type="ECO:0000313" key="2">
    <source>
        <dbReference type="Proteomes" id="UP001303046"/>
    </source>
</evidence>
<accession>A0ABR1DP59</accession>
<proteinExistence type="predicted"/>
<gene>
    <name evidence="1" type="primary">Necator_chrIV.g16860</name>
    <name evidence="1" type="ORF">RB195_003562</name>
</gene>
<reference evidence="1 2" key="1">
    <citation type="submission" date="2023-08" db="EMBL/GenBank/DDBJ databases">
        <title>A Necator americanus chromosomal reference genome.</title>
        <authorList>
            <person name="Ilik V."/>
            <person name="Petrzelkova K.J."/>
            <person name="Pardy F."/>
            <person name="Fuh T."/>
            <person name="Niatou-Singa F.S."/>
            <person name="Gouil Q."/>
            <person name="Baker L."/>
            <person name="Ritchie M.E."/>
            <person name="Jex A.R."/>
            <person name="Gazzola D."/>
            <person name="Li H."/>
            <person name="Toshio Fujiwara R."/>
            <person name="Zhan B."/>
            <person name="Aroian R.V."/>
            <person name="Pafco B."/>
            <person name="Schwarz E.M."/>
        </authorList>
    </citation>
    <scope>NUCLEOTIDE SEQUENCE [LARGE SCALE GENOMIC DNA]</scope>
    <source>
        <strain evidence="1 2">Aroian</strain>
        <tissue evidence="1">Whole animal</tissue>
    </source>
</reference>
<dbReference type="EMBL" id="JAVFWL010000004">
    <property type="protein sequence ID" value="KAK6752214.1"/>
    <property type="molecule type" value="Genomic_DNA"/>
</dbReference>
<dbReference type="SMART" id="SM00289">
    <property type="entry name" value="WR1"/>
    <property type="match status" value="4"/>
</dbReference>
<dbReference type="InterPro" id="IPR006150">
    <property type="entry name" value="Cys_repeat_1"/>
</dbReference>
<evidence type="ECO:0008006" key="3">
    <source>
        <dbReference type="Google" id="ProtNLM"/>
    </source>
</evidence>
<evidence type="ECO:0000313" key="1">
    <source>
        <dbReference type="EMBL" id="KAK6752214.1"/>
    </source>
</evidence>
<dbReference type="PANTHER" id="PTHR34150">
    <property type="entry name" value="PROTEIN CBG08832-RELATED"/>
    <property type="match status" value="1"/>
</dbReference>
<dbReference type="PANTHER" id="PTHR34150:SF3">
    <property type="entry name" value="CC DOMAIN-CONTAINING PROTEIN"/>
    <property type="match status" value="1"/>
</dbReference>
<sequence>MSFNDRRRLHMSEEEKEWPRDKLKKIAIRKTVQEMKKCKRPLGVLFSISTITLAASVSALNTFVDDTALIRHKRQTYYLCGIYPNQYYSSRPCQTQPTCPNGGRYLNVGCTYSAQCTPFYSGVSSCINGCCCTVPSTPAPTNRFGFCPSGQLSEVRCSNRGQCQAGQTCMTGLCCTTTGNEWNEACGGLAALASCTNGMCSAGVCTASNYCCECPVGRSAGRCNAGICPGGFTCTNGFCCPQCPNNVMPFGACRNGVCGGGKTCSAGNICC</sequence>
<dbReference type="Proteomes" id="UP001303046">
    <property type="component" value="Unassembled WGS sequence"/>
</dbReference>